<dbReference type="PANTHER" id="PTHR46564:SF1">
    <property type="entry name" value="TRANSPOSASE"/>
    <property type="match status" value="1"/>
</dbReference>
<feature type="unsure residue" description="D or N" evidence="3">
    <location>
        <position position="167"/>
    </location>
</feature>
<dbReference type="InterPro" id="IPR038717">
    <property type="entry name" value="Tc1-like_DDE_dom"/>
</dbReference>
<dbReference type="OrthoDB" id="5946360at2759"/>
<reference evidence="3" key="1">
    <citation type="submission" date="2025-08" db="UniProtKB">
        <authorList>
            <consortium name="RefSeq"/>
        </authorList>
    </citation>
    <scope>IDENTIFICATION</scope>
    <source>
        <tissue evidence="3">Tentacle</tissue>
    </source>
</reference>
<accession>A0A6P8J0T4</accession>
<proteinExistence type="predicted"/>
<feature type="domain" description="Tc1-like transposase DDE" evidence="1">
    <location>
        <begin position="2"/>
        <end position="140"/>
    </location>
</feature>
<evidence type="ECO:0000313" key="3">
    <source>
        <dbReference type="RefSeq" id="XP_031573112.1"/>
    </source>
</evidence>
<organism evidence="2 3">
    <name type="scientific">Actinia tenebrosa</name>
    <name type="common">Australian red waratah sea anemone</name>
    <dbReference type="NCBI Taxonomy" id="6105"/>
    <lineage>
        <taxon>Eukaryota</taxon>
        <taxon>Metazoa</taxon>
        <taxon>Cnidaria</taxon>
        <taxon>Anthozoa</taxon>
        <taxon>Hexacorallia</taxon>
        <taxon>Actiniaria</taxon>
        <taxon>Actiniidae</taxon>
        <taxon>Actinia</taxon>
    </lineage>
</organism>
<dbReference type="InterPro" id="IPR036397">
    <property type="entry name" value="RNaseH_sf"/>
</dbReference>
<dbReference type="RefSeq" id="XP_031573112.1">
    <property type="nucleotide sequence ID" value="XM_031717252.1"/>
</dbReference>
<dbReference type="PANTHER" id="PTHR46564">
    <property type="entry name" value="TRANSPOSASE"/>
    <property type="match status" value="1"/>
</dbReference>
<sequence length="178" mass="20745">MFVFLDECGFDKRISRRFGYSFRGYRAQTQRWYGNWGPRITAIPVICTEGIIDFSIRRGNTNEEKFLEFVNENLIPNLQPFDGINPRSVVVMDTAKIHRCRRVVQAINASGALVVFLPSYSPDFNPCENVFSQAKSWIRGSDVVWQVCRDDPEEMVFEAFMQISDADIRNYLRFTDYL</sequence>
<protein>
    <submittedName>
        <fullName evidence="3">Uncharacterized protein LOC116307104</fullName>
    </submittedName>
</protein>
<name>A0A6P8J0T4_ACTTE</name>
<evidence type="ECO:0000259" key="1">
    <source>
        <dbReference type="Pfam" id="PF13358"/>
    </source>
</evidence>
<keyword evidence="2" id="KW-1185">Reference proteome</keyword>
<evidence type="ECO:0000313" key="2">
    <source>
        <dbReference type="Proteomes" id="UP000515163"/>
    </source>
</evidence>
<gene>
    <name evidence="3" type="primary">LOC116307104</name>
</gene>
<dbReference type="Proteomes" id="UP000515163">
    <property type="component" value="Unplaced"/>
</dbReference>
<dbReference type="Pfam" id="PF13358">
    <property type="entry name" value="DDE_3"/>
    <property type="match status" value="1"/>
</dbReference>
<dbReference type="AlphaFoldDB" id="A0A6P8J0T4"/>
<dbReference type="Gene3D" id="3.30.420.10">
    <property type="entry name" value="Ribonuclease H-like superfamily/Ribonuclease H"/>
    <property type="match status" value="1"/>
</dbReference>
<dbReference type="GO" id="GO:0003676">
    <property type="term" value="F:nucleic acid binding"/>
    <property type="evidence" value="ECO:0007669"/>
    <property type="project" value="InterPro"/>
</dbReference>
<dbReference type="KEGG" id="aten:116307104"/>
<dbReference type="InParanoid" id="A0A6P8J0T4"/>